<dbReference type="RefSeq" id="WP_076660759.1">
    <property type="nucleotide sequence ID" value="NZ_FTPR01000003.1"/>
</dbReference>
<proteinExistence type="predicted"/>
<sequence>MTENFIIIEPDPIVVMDIEGLLTAQFPRARITAGASLADIGPAIHSCGPETTFVVKGSIVADDDDLRRVVREAAMRTARIVVIGGPFEFDFAATFIELPFSSDMMLAVMTQDKAEPDAGAPPAS</sequence>
<gene>
    <name evidence="1" type="ORF">SAMN05421665_3055</name>
</gene>
<organism evidence="1 2">
    <name type="scientific">Yoonia rosea</name>
    <dbReference type="NCBI Taxonomy" id="287098"/>
    <lineage>
        <taxon>Bacteria</taxon>
        <taxon>Pseudomonadati</taxon>
        <taxon>Pseudomonadota</taxon>
        <taxon>Alphaproteobacteria</taxon>
        <taxon>Rhodobacterales</taxon>
        <taxon>Paracoccaceae</taxon>
        <taxon>Yoonia</taxon>
    </lineage>
</organism>
<dbReference type="STRING" id="287098.SAMN05421665_3055"/>
<evidence type="ECO:0008006" key="3">
    <source>
        <dbReference type="Google" id="ProtNLM"/>
    </source>
</evidence>
<evidence type="ECO:0000313" key="1">
    <source>
        <dbReference type="EMBL" id="SIT90293.1"/>
    </source>
</evidence>
<dbReference type="OrthoDB" id="7860171at2"/>
<dbReference type="EMBL" id="FTPR01000003">
    <property type="protein sequence ID" value="SIT90293.1"/>
    <property type="molecule type" value="Genomic_DNA"/>
</dbReference>
<dbReference type="AlphaFoldDB" id="A0A1R3XG65"/>
<protein>
    <recommendedName>
        <fullName evidence="3">Response regulatory domain-containing protein</fullName>
    </recommendedName>
</protein>
<dbReference type="Proteomes" id="UP000186997">
    <property type="component" value="Unassembled WGS sequence"/>
</dbReference>
<evidence type="ECO:0000313" key="2">
    <source>
        <dbReference type="Proteomes" id="UP000186997"/>
    </source>
</evidence>
<name>A0A1R3XG65_9RHOB</name>
<keyword evidence="2" id="KW-1185">Reference proteome</keyword>
<reference evidence="2" key="1">
    <citation type="submission" date="2017-01" db="EMBL/GenBank/DDBJ databases">
        <authorList>
            <person name="Varghese N."/>
            <person name="Submissions S."/>
        </authorList>
    </citation>
    <scope>NUCLEOTIDE SEQUENCE [LARGE SCALE GENOMIC DNA]</scope>
    <source>
        <strain evidence="2">DSM 29591</strain>
    </source>
</reference>
<accession>A0A1R3XG65</accession>